<dbReference type="InterPro" id="IPR051532">
    <property type="entry name" value="Ester_Hydrolysis_Enzymes"/>
</dbReference>
<dbReference type="EMBL" id="CP133720">
    <property type="protein sequence ID" value="WMW79194.1"/>
    <property type="molecule type" value="Genomic_DNA"/>
</dbReference>
<dbReference type="CDD" id="cd01822">
    <property type="entry name" value="Lysophospholipase_L1_like"/>
    <property type="match status" value="1"/>
</dbReference>
<keyword evidence="3" id="KW-1185">Reference proteome</keyword>
<evidence type="ECO:0000313" key="2">
    <source>
        <dbReference type="EMBL" id="WMW79194.1"/>
    </source>
</evidence>
<dbReference type="SUPFAM" id="SSF52266">
    <property type="entry name" value="SGNH hydrolase"/>
    <property type="match status" value="1"/>
</dbReference>
<sequence length="230" mass="25654">MMFRQMIRQQFQQQIQQQVQWIQNKLHAVLIATAIVMSLAVPSLAHSAPKTILVLGDSLSAEYGITRGSGWVALLEKRLSEKKLGFKVFNASVSGETSSGGKSRLNALLQEHRPQIVIIELGGNDALRGLDLKASESNFREMVKSALASKSKVLLVGMKIPPNYGKTYGDQFFNLYAKIAKENNIPLVPFLLEGVAEQAELFQADRIHMKAEAHPRILDNVWTKLEKMLK</sequence>
<accession>A0ABY9REV3</accession>
<dbReference type="Proteomes" id="UP001181355">
    <property type="component" value="Chromosome"/>
</dbReference>
<name>A0ABY9REV3_9BURK</name>
<dbReference type="RefSeq" id="WP_309480693.1">
    <property type="nucleotide sequence ID" value="NZ_CP133720.1"/>
</dbReference>
<organism evidence="2 3">
    <name type="scientific">Undibacterium cyanobacteriorum</name>
    <dbReference type="NCBI Taxonomy" id="3073561"/>
    <lineage>
        <taxon>Bacteria</taxon>
        <taxon>Pseudomonadati</taxon>
        <taxon>Pseudomonadota</taxon>
        <taxon>Betaproteobacteria</taxon>
        <taxon>Burkholderiales</taxon>
        <taxon>Oxalobacteraceae</taxon>
        <taxon>Undibacterium</taxon>
    </lineage>
</organism>
<feature type="domain" description="SGNH hydrolase-type esterase" evidence="1">
    <location>
        <begin position="54"/>
        <end position="214"/>
    </location>
</feature>
<dbReference type="InterPro" id="IPR013830">
    <property type="entry name" value="SGNH_hydro"/>
</dbReference>
<dbReference type="InterPro" id="IPR036514">
    <property type="entry name" value="SGNH_hydro_sf"/>
</dbReference>
<dbReference type="PANTHER" id="PTHR30383:SF24">
    <property type="entry name" value="THIOESTERASE 1_PROTEASE 1_LYSOPHOSPHOLIPASE L1"/>
    <property type="match status" value="1"/>
</dbReference>
<evidence type="ECO:0000259" key="1">
    <source>
        <dbReference type="Pfam" id="PF13472"/>
    </source>
</evidence>
<proteinExistence type="predicted"/>
<protein>
    <submittedName>
        <fullName evidence="2">Arylesterase</fullName>
    </submittedName>
</protein>
<dbReference type="Gene3D" id="3.40.50.1110">
    <property type="entry name" value="SGNH hydrolase"/>
    <property type="match status" value="1"/>
</dbReference>
<dbReference type="Pfam" id="PF13472">
    <property type="entry name" value="Lipase_GDSL_2"/>
    <property type="match status" value="1"/>
</dbReference>
<dbReference type="PANTHER" id="PTHR30383">
    <property type="entry name" value="THIOESTERASE 1/PROTEASE 1/LYSOPHOSPHOLIPASE L1"/>
    <property type="match status" value="1"/>
</dbReference>
<reference evidence="2" key="1">
    <citation type="submission" date="2023-09" db="EMBL/GenBank/DDBJ databases">
        <title>Undibacterium sp. 20NA77.5 isolated from freshwater.</title>
        <authorList>
            <person name="Le V."/>
            <person name="Ko S.-R."/>
            <person name="Ahn C.-Y."/>
            <person name="Oh H.-M."/>
        </authorList>
    </citation>
    <scope>NUCLEOTIDE SEQUENCE</scope>
    <source>
        <strain evidence="2">20NA77.5</strain>
    </source>
</reference>
<gene>
    <name evidence="2" type="ORF">RF679_11100</name>
</gene>
<evidence type="ECO:0000313" key="3">
    <source>
        <dbReference type="Proteomes" id="UP001181355"/>
    </source>
</evidence>